<evidence type="ECO:0000313" key="1">
    <source>
        <dbReference type="EMBL" id="EEF24694.1"/>
    </source>
</evidence>
<dbReference type="AlphaFoldDB" id="B9THH0"/>
<dbReference type="InParanoid" id="B9THH0"/>
<evidence type="ECO:0000313" key="2">
    <source>
        <dbReference type="Proteomes" id="UP000008311"/>
    </source>
</evidence>
<accession>B9THH0</accession>
<reference evidence="2" key="1">
    <citation type="journal article" date="2010" name="Nat. Biotechnol.">
        <title>Draft genome sequence of the oilseed species Ricinus communis.</title>
        <authorList>
            <person name="Chan A.P."/>
            <person name="Crabtree J."/>
            <person name="Zhao Q."/>
            <person name="Lorenzi H."/>
            <person name="Orvis J."/>
            <person name="Puiu D."/>
            <person name="Melake-Berhan A."/>
            <person name="Jones K.M."/>
            <person name="Redman J."/>
            <person name="Chen G."/>
            <person name="Cahoon E.B."/>
            <person name="Gedil M."/>
            <person name="Stanke M."/>
            <person name="Haas B.J."/>
            <person name="Wortman J.R."/>
            <person name="Fraser-Liggett C.M."/>
            <person name="Ravel J."/>
            <person name="Rabinowicz P.D."/>
        </authorList>
    </citation>
    <scope>NUCLEOTIDE SEQUENCE [LARGE SCALE GENOMIC DNA]</scope>
    <source>
        <strain evidence="2">cv. Hale</strain>
    </source>
</reference>
<protein>
    <submittedName>
        <fullName evidence="1">Uncharacterized protein</fullName>
    </submittedName>
</protein>
<proteinExistence type="predicted"/>
<feature type="non-terminal residue" evidence="1">
    <location>
        <position position="1"/>
    </location>
</feature>
<dbReference type="EMBL" id="EQ981522">
    <property type="protein sequence ID" value="EEF24694.1"/>
    <property type="molecule type" value="Genomic_DNA"/>
</dbReference>
<dbReference type="Proteomes" id="UP000008311">
    <property type="component" value="Unassembled WGS sequence"/>
</dbReference>
<organism evidence="1 2">
    <name type="scientific">Ricinus communis</name>
    <name type="common">Castor bean</name>
    <dbReference type="NCBI Taxonomy" id="3988"/>
    <lineage>
        <taxon>Eukaryota</taxon>
        <taxon>Viridiplantae</taxon>
        <taxon>Streptophyta</taxon>
        <taxon>Embryophyta</taxon>
        <taxon>Tracheophyta</taxon>
        <taxon>Spermatophyta</taxon>
        <taxon>Magnoliopsida</taxon>
        <taxon>eudicotyledons</taxon>
        <taxon>Gunneridae</taxon>
        <taxon>Pentapetalae</taxon>
        <taxon>rosids</taxon>
        <taxon>fabids</taxon>
        <taxon>Malpighiales</taxon>
        <taxon>Euphorbiaceae</taxon>
        <taxon>Acalyphoideae</taxon>
        <taxon>Acalypheae</taxon>
        <taxon>Ricinus</taxon>
    </lineage>
</organism>
<keyword evidence="2" id="KW-1185">Reference proteome</keyword>
<feature type="non-terminal residue" evidence="1">
    <location>
        <position position="60"/>
    </location>
</feature>
<name>B9THH0_RICCO</name>
<sequence length="60" mass="7257">TRLAFLPCVTTSSEAHAQPSVCRAYRHHHRHLRRHHLLRHRRLQRPRHECDHSRHSCRGV</sequence>
<gene>
    <name evidence="1" type="ORF">RCOM_1808770</name>
</gene>